<evidence type="ECO:0000313" key="4">
    <source>
        <dbReference type="Proteomes" id="UP000008237"/>
    </source>
</evidence>
<dbReference type="Proteomes" id="UP000008237">
    <property type="component" value="Unassembled WGS sequence"/>
</dbReference>
<feature type="non-terminal residue" evidence="3">
    <location>
        <position position="1"/>
    </location>
</feature>
<proteinExistence type="predicted"/>
<dbReference type="InParanoid" id="E2C6V1"/>
<feature type="domain" description="Mutator-like transposase" evidence="2">
    <location>
        <begin position="1"/>
        <end position="126"/>
    </location>
</feature>
<feature type="coiled-coil region" evidence="1">
    <location>
        <begin position="66"/>
        <end position="93"/>
    </location>
</feature>
<evidence type="ECO:0000256" key="1">
    <source>
        <dbReference type="SAM" id="Coils"/>
    </source>
</evidence>
<dbReference type="Pfam" id="PF20700">
    <property type="entry name" value="Mutator"/>
    <property type="match status" value="1"/>
</dbReference>
<dbReference type="InterPro" id="IPR049012">
    <property type="entry name" value="Mutator_transp_dom"/>
</dbReference>
<gene>
    <name evidence="3" type="ORF">EAI_16762</name>
</gene>
<feature type="non-terminal residue" evidence="3">
    <location>
        <position position="129"/>
    </location>
</feature>
<evidence type="ECO:0000259" key="2">
    <source>
        <dbReference type="Pfam" id="PF20700"/>
    </source>
</evidence>
<keyword evidence="1" id="KW-0175">Coiled coil</keyword>
<keyword evidence="4" id="KW-1185">Reference proteome</keyword>
<evidence type="ECO:0000313" key="3">
    <source>
        <dbReference type="EMBL" id="EFN76330.1"/>
    </source>
</evidence>
<dbReference type="EMBL" id="GL453203">
    <property type="protein sequence ID" value="EFN76330.1"/>
    <property type="molecule type" value="Genomic_DNA"/>
</dbReference>
<reference evidence="3 4" key="1">
    <citation type="journal article" date="2010" name="Science">
        <title>Genomic comparison of the ants Camponotus floridanus and Harpegnathos saltator.</title>
        <authorList>
            <person name="Bonasio R."/>
            <person name="Zhang G."/>
            <person name="Ye C."/>
            <person name="Mutti N.S."/>
            <person name="Fang X."/>
            <person name="Qin N."/>
            <person name="Donahue G."/>
            <person name="Yang P."/>
            <person name="Li Q."/>
            <person name="Li C."/>
            <person name="Zhang P."/>
            <person name="Huang Z."/>
            <person name="Berger S.L."/>
            <person name="Reinberg D."/>
            <person name="Wang J."/>
            <person name="Liebig J."/>
        </authorList>
    </citation>
    <scope>NUCLEOTIDE SEQUENCE [LARGE SCALE GENOMIC DNA]</scope>
    <source>
        <strain evidence="3 4">R22 G/1</strain>
    </source>
</reference>
<dbReference type="AlphaFoldDB" id="E2C6V1"/>
<protein>
    <recommendedName>
        <fullName evidence="2">Mutator-like transposase domain-containing protein</fullName>
    </recommendedName>
</protein>
<dbReference type="OMA" id="CNEIWAT"/>
<accession>E2C6V1</accession>
<sequence>NHDGSAGKMEIDGIIEMFQQSLDKHDVRYAIYIGDADTKTYISLLEASPYNDKFIVKKRECILHVKRKMYRRVKEAKKQLTQMKKAQKQQEIMQDLSLYYGLAIHRHPDSVEDMCNEIWATYYHKISTD</sequence>
<dbReference type="OrthoDB" id="7528606at2759"/>
<name>E2C6V1_HARSA</name>
<organism evidence="4">
    <name type="scientific">Harpegnathos saltator</name>
    <name type="common">Jerdon's jumping ant</name>
    <dbReference type="NCBI Taxonomy" id="610380"/>
    <lineage>
        <taxon>Eukaryota</taxon>
        <taxon>Metazoa</taxon>
        <taxon>Ecdysozoa</taxon>
        <taxon>Arthropoda</taxon>
        <taxon>Hexapoda</taxon>
        <taxon>Insecta</taxon>
        <taxon>Pterygota</taxon>
        <taxon>Neoptera</taxon>
        <taxon>Endopterygota</taxon>
        <taxon>Hymenoptera</taxon>
        <taxon>Apocrita</taxon>
        <taxon>Aculeata</taxon>
        <taxon>Formicoidea</taxon>
        <taxon>Formicidae</taxon>
        <taxon>Ponerinae</taxon>
        <taxon>Ponerini</taxon>
        <taxon>Harpegnathos</taxon>
    </lineage>
</organism>